<dbReference type="AlphaFoldDB" id="A0A9K3K8E4"/>
<evidence type="ECO:0000313" key="2">
    <source>
        <dbReference type="EMBL" id="KAG7338828.1"/>
    </source>
</evidence>
<gene>
    <name evidence="3" type="ORF">IV203_012627</name>
    <name evidence="2" type="ORF">IV203_012748</name>
    <name evidence="4" type="ORF">IV203_012801</name>
</gene>
<organism evidence="2 5">
    <name type="scientific">Nitzschia inconspicua</name>
    <dbReference type="NCBI Taxonomy" id="303405"/>
    <lineage>
        <taxon>Eukaryota</taxon>
        <taxon>Sar</taxon>
        <taxon>Stramenopiles</taxon>
        <taxon>Ochrophyta</taxon>
        <taxon>Bacillariophyta</taxon>
        <taxon>Bacillariophyceae</taxon>
        <taxon>Bacillariophycidae</taxon>
        <taxon>Bacillariales</taxon>
        <taxon>Bacillariaceae</taxon>
        <taxon>Nitzschia</taxon>
    </lineage>
</organism>
<evidence type="ECO:0000313" key="4">
    <source>
        <dbReference type="EMBL" id="KAG7373706.1"/>
    </source>
</evidence>
<name>A0A9K3K8E4_9STRA</name>
<dbReference type="EMBL" id="JAGRRH010000047">
    <property type="protein sequence ID" value="KAG7338828.1"/>
    <property type="molecule type" value="Genomic_DNA"/>
</dbReference>
<proteinExistence type="predicted"/>
<evidence type="ECO:0000313" key="3">
    <source>
        <dbReference type="EMBL" id="KAG7350030.1"/>
    </source>
</evidence>
<accession>A0A9K3K8E4</accession>
<reference evidence="2" key="1">
    <citation type="journal article" date="2021" name="Sci. Rep.">
        <title>Diploid genomic architecture of Nitzschia inconspicua, an elite biomass production diatom.</title>
        <authorList>
            <person name="Oliver A."/>
            <person name="Podell S."/>
            <person name="Pinowska A."/>
            <person name="Traller J.C."/>
            <person name="Smith S.R."/>
            <person name="McClure R."/>
            <person name="Beliaev A."/>
            <person name="Bohutskyi P."/>
            <person name="Hill E.A."/>
            <person name="Rabines A."/>
            <person name="Zheng H."/>
            <person name="Allen L.Z."/>
            <person name="Kuo A."/>
            <person name="Grigoriev I.V."/>
            <person name="Allen A.E."/>
            <person name="Hazlebeck D."/>
            <person name="Allen E.E."/>
        </authorList>
    </citation>
    <scope>NUCLEOTIDE SEQUENCE</scope>
    <source>
        <strain evidence="2">Hildebrandi</strain>
    </source>
</reference>
<evidence type="ECO:0000256" key="1">
    <source>
        <dbReference type="SAM" id="MobiDB-lite"/>
    </source>
</evidence>
<dbReference type="EMBL" id="JAGRRH010000019">
    <property type="protein sequence ID" value="KAG7350030.1"/>
    <property type="molecule type" value="Genomic_DNA"/>
</dbReference>
<reference evidence="2" key="2">
    <citation type="submission" date="2021-04" db="EMBL/GenBank/DDBJ databases">
        <authorList>
            <person name="Podell S."/>
        </authorList>
    </citation>
    <scope>NUCLEOTIDE SEQUENCE</scope>
    <source>
        <strain evidence="2">Hildebrandi</strain>
    </source>
</reference>
<evidence type="ECO:0000313" key="5">
    <source>
        <dbReference type="Proteomes" id="UP000693970"/>
    </source>
</evidence>
<protein>
    <submittedName>
        <fullName evidence="2">Uncharacterized protein</fullName>
    </submittedName>
</protein>
<dbReference type="OrthoDB" id="6149831at2759"/>
<dbReference type="Proteomes" id="UP000693970">
    <property type="component" value="Unassembled WGS sequence"/>
</dbReference>
<feature type="region of interest" description="Disordered" evidence="1">
    <location>
        <begin position="1"/>
        <end position="25"/>
    </location>
</feature>
<dbReference type="EMBL" id="JAGRRH010000001">
    <property type="protein sequence ID" value="KAG7373706.1"/>
    <property type="molecule type" value="Genomic_DNA"/>
</dbReference>
<keyword evidence="5" id="KW-1185">Reference proteome</keyword>
<comment type="caution">
    <text evidence="2">The sequence shown here is derived from an EMBL/GenBank/DDBJ whole genome shotgun (WGS) entry which is preliminary data.</text>
</comment>
<sequence>MAENRRKLQSSTNDDGSNHHPIKKQKTRKVLTALTFPYDRNDSQLMIDAEDFENIQDIVKLYTFDGDQVENVVKELTTIDPYNGQYRVIKLMLEDDGDAESNWYDLPHLPMSICNMDALTDIDIYGTQIESLFPEDDEDCDHPKVIPNLRILVLESMPRLQCLPSNLGSFTKLQKLELTALPIDALPDSLSSLGELSKH</sequence>